<evidence type="ECO:0000256" key="3">
    <source>
        <dbReference type="RuleBase" id="RU000363"/>
    </source>
</evidence>
<name>A0A7N0U543_KALFE</name>
<dbReference type="PANTHER" id="PTHR24320:SF200">
    <property type="entry name" value="DEHYDROGENASE_REDUCTASE SDR FAMILY MEMBER FEY"/>
    <property type="match status" value="1"/>
</dbReference>
<dbReference type="GO" id="GO:0016491">
    <property type="term" value="F:oxidoreductase activity"/>
    <property type="evidence" value="ECO:0007669"/>
    <property type="project" value="UniProtKB-KW"/>
</dbReference>
<dbReference type="PANTHER" id="PTHR24320">
    <property type="entry name" value="RETINOL DEHYDROGENASE"/>
    <property type="match status" value="1"/>
</dbReference>
<proteinExistence type="inferred from homology"/>
<dbReference type="Proteomes" id="UP000594263">
    <property type="component" value="Unplaced"/>
</dbReference>
<evidence type="ECO:0000313" key="4">
    <source>
        <dbReference type="EnsemblPlants" id="Kaladp0053s0491.1.v1.1"/>
    </source>
</evidence>
<reference evidence="4" key="1">
    <citation type="submission" date="2021-01" db="UniProtKB">
        <authorList>
            <consortium name="EnsemblPlants"/>
        </authorList>
    </citation>
    <scope>IDENTIFICATION</scope>
</reference>
<keyword evidence="2" id="KW-0560">Oxidoreductase</keyword>
<dbReference type="Gramene" id="Kaladp0053s0491.1.v1.1">
    <property type="protein sequence ID" value="Kaladp0053s0491.1.v1.1"/>
    <property type="gene ID" value="Kaladp0053s0491.v1.1"/>
</dbReference>
<dbReference type="PRINTS" id="PR00080">
    <property type="entry name" value="SDRFAMILY"/>
</dbReference>
<protein>
    <submittedName>
        <fullName evidence="4">Uncharacterized protein</fullName>
    </submittedName>
</protein>
<organism evidence="4 5">
    <name type="scientific">Kalanchoe fedtschenkoi</name>
    <name type="common">Lavender scallops</name>
    <name type="synonym">South American air plant</name>
    <dbReference type="NCBI Taxonomy" id="63787"/>
    <lineage>
        <taxon>Eukaryota</taxon>
        <taxon>Viridiplantae</taxon>
        <taxon>Streptophyta</taxon>
        <taxon>Embryophyta</taxon>
        <taxon>Tracheophyta</taxon>
        <taxon>Spermatophyta</taxon>
        <taxon>Magnoliopsida</taxon>
        <taxon>eudicotyledons</taxon>
        <taxon>Gunneridae</taxon>
        <taxon>Pentapetalae</taxon>
        <taxon>Saxifragales</taxon>
        <taxon>Crassulaceae</taxon>
        <taxon>Kalanchoe</taxon>
    </lineage>
</organism>
<dbReference type="Pfam" id="PF00106">
    <property type="entry name" value="adh_short"/>
    <property type="match status" value="2"/>
</dbReference>
<dbReference type="SUPFAM" id="SSF51735">
    <property type="entry name" value="NAD(P)-binding Rossmann-fold domains"/>
    <property type="match status" value="1"/>
</dbReference>
<comment type="similarity">
    <text evidence="1 3">Belongs to the short-chain dehydrogenases/reductases (SDR) family.</text>
</comment>
<accession>A0A7N0U543</accession>
<evidence type="ECO:0000256" key="1">
    <source>
        <dbReference type="ARBA" id="ARBA00006484"/>
    </source>
</evidence>
<dbReference type="OMA" id="HEVWEKT"/>
<dbReference type="InterPro" id="IPR036291">
    <property type="entry name" value="NAD(P)-bd_dom_sf"/>
</dbReference>
<dbReference type="PRINTS" id="PR00081">
    <property type="entry name" value="GDHRDH"/>
</dbReference>
<dbReference type="InterPro" id="IPR002347">
    <property type="entry name" value="SDR_fam"/>
</dbReference>
<dbReference type="Gene3D" id="3.40.50.720">
    <property type="entry name" value="NAD(P)-binding Rossmann-like Domain"/>
    <property type="match status" value="1"/>
</dbReference>
<keyword evidence="5" id="KW-1185">Reference proteome</keyword>
<evidence type="ECO:0000313" key="5">
    <source>
        <dbReference type="Proteomes" id="UP000594263"/>
    </source>
</evidence>
<sequence>MEAEKEPSTSSGAKVKKSLGWMEWLRGWMSVVHEFLFQRITASHLENPMELPPVNDLTCVITGSTSGIGLEMARQLAQFGAHVVMAVRNPKAANDLIQKWQNELSGTGIPLNIEVMQLDLLSLDSVADFAHAWNARSAPLHVLINNAGIFMLGEPQKFSKDGYEQHLQVNHLAPALLSVLLLPSLVRGSPSRIVNVNSVMHCVGFVDPEDMNVTSGKREFSSLVGYSSSKLAQVMFSSVLQRRLPAEAGISIACVSPGVVDTNVARDLPGFVQTAYHLIPYFIFNATEGARSTLFAATDPQIQEYCEMLKADEWPTCAYISHDCRPANPSEESHNLETSYKVWEKTLELVGLPSDAVERLLEGEQVKCRYGSHTD</sequence>
<dbReference type="AlphaFoldDB" id="A0A7N0U543"/>
<dbReference type="EnsemblPlants" id="Kaladp0053s0491.1.v1.1">
    <property type="protein sequence ID" value="Kaladp0053s0491.1.v1.1"/>
    <property type="gene ID" value="Kaladp0053s0491.v1.1"/>
</dbReference>
<evidence type="ECO:0000256" key="2">
    <source>
        <dbReference type="ARBA" id="ARBA00023002"/>
    </source>
</evidence>